<organism evidence="2 3">
    <name type="scientific">Penicillium antarcticum</name>
    <dbReference type="NCBI Taxonomy" id="416450"/>
    <lineage>
        <taxon>Eukaryota</taxon>
        <taxon>Fungi</taxon>
        <taxon>Dikarya</taxon>
        <taxon>Ascomycota</taxon>
        <taxon>Pezizomycotina</taxon>
        <taxon>Eurotiomycetes</taxon>
        <taxon>Eurotiomycetidae</taxon>
        <taxon>Eurotiales</taxon>
        <taxon>Aspergillaceae</taxon>
        <taxon>Penicillium</taxon>
    </lineage>
</organism>
<dbReference type="GO" id="GO:0017000">
    <property type="term" value="P:antibiotic biosynthetic process"/>
    <property type="evidence" value="ECO:0007669"/>
    <property type="project" value="UniProtKB-ARBA"/>
</dbReference>
<dbReference type="GO" id="GO:0072330">
    <property type="term" value="P:monocarboxylic acid biosynthetic process"/>
    <property type="evidence" value="ECO:0007669"/>
    <property type="project" value="UniProtKB-ARBA"/>
</dbReference>
<evidence type="ECO:0000313" key="2">
    <source>
        <dbReference type="EMBL" id="OQD82068.1"/>
    </source>
</evidence>
<evidence type="ECO:0000313" key="3">
    <source>
        <dbReference type="Proteomes" id="UP000191672"/>
    </source>
</evidence>
<keyword evidence="1" id="KW-1133">Transmembrane helix</keyword>
<dbReference type="AlphaFoldDB" id="A0A1V6PYH7"/>
<protein>
    <recommendedName>
        <fullName evidence="4">AB hydrolase-1 domain-containing protein</fullName>
    </recommendedName>
</protein>
<proteinExistence type="predicted"/>
<evidence type="ECO:0000256" key="1">
    <source>
        <dbReference type="SAM" id="Phobius"/>
    </source>
</evidence>
<keyword evidence="1" id="KW-0472">Membrane</keyword>
<name>A0A1V6PYH7_9EURO</name>
<reference evidence="3" key="1">
    <citation type="journal article" date="2017" name="Nat. Microbiol.">
        <title>Global analysis of biosynthetic gene clusters reveals vast potential of secondary metabolite production in Penicillium species.</title>
        <authorList>
            <person name="Nielsen J.C."/>
            <person name="Grijseels S."/>
            <person name="Prigent S."/>
            <person name="Ji B."/>
            <person name="Dainat J."/>
            <person name="Nielsen K.F."/>
            <person name="Frisvad J.C."/>
            <person name="Workman M."/>
            <person name="Nielsen J."/>
        </authorList>
    </citation>
    <scope>NUCLEOTIDE SEQUENCE [LARGE SCALE GENOMIC DNA]</scope>
    <source>
        <strain evidence="3">IBT 31811</strain>
    </source>
</reference>
<keyword evidence="1" id="KW-0812">Transmembrane</keyword>
<feature type="transmembrane region" description="Helical" evidence="1">
    <location>
        <begin position="12"/>
        <end position="29"/>
    </location>
</feature>
<dbReference type="Gene3D" id="3.40.50.1820">
    <property type="entry name" value="alpha/beta hydrolase"/>
    <property type="match status" value="1"/>
</dbReference>
<dbReference type="Proteomes" id="UP000191672">
    <property type="component" value="Unassembled WGS sequence"/>
</dbReference>
<evidence type="ECO:0008006" key="4">
    <source>
        <dbReference type="Google" id="ProtNLM"/>
    </source>
</evidence>
<dbReference type="EMBL" id="MDYN01000023">
    <property type="protein sequence ID" value="OQD82068.1"/>
    <property type="molecule type" value="Genomic_DNA"/>
</dbReference>
<keyword evidence="3" id="KW-1185">Reference proteome</keyword>
<dbReference type="STRING" id="416450.A0A1V6PYH7"/>
<comment type="caution">
    <text evidence="2">The sequence shown here is derived from an EMBL/GenBank/DDBJ whole genome shotgun (WGS) entry which is preliminary data.</text>
</comment>
<gene>
    <name evidence="2" type="ORF">PENANT_c023G11544</name>
</gene>
<dbReference type="InterPro" id="IPR029058">
    <property type="entry name" value="AB_hydrolase_fold"/>
</dbReference>
<accession>A0A1V6PYH7</accession>
<sequence>MRRSTNRIKLYLYRVALVFAVMIFAWDTYDIFIRQNQTQKLSTLKYSGEHITWTPCGDLKGSQVECSNITVPMDQFDPQNSGDKTFTIPLVRLRSEKATQNLVMNPGGPGASGFEFLYRRGEQIRTIVGNKFHLLSFDPRGVNSSTPVATCYPDAKAAATLSGVRASNPTIDSPEVYAWAQNFVKACADTMGEHAKYTNTPQTAADINNILEAVGQTDLIY</sequence>
<dbReference type="SUPFAM" id="SSF53474">
    <property type="entry name" value="alpha/beta-Hydrolases"/>
    <property type="match status" value="1"/>
</dbReference>